<dbReference type="Proteomes" id="UP000286260">
    <property type="component" value="Unassembled WGS sequence"/>
</dbReference>
<dbReference type="AlphaFoldDB" id="A0A3E4ZEI8"/>
<protein>
    <submittedName>
        <fullName evidence="1">Uncharacterized protein</fullName>
    </submittedName>
</protein>
<gene>
    <name evidence="1" type="ORF">DW828_05010</name>
</gene>
<comment type="caution">
    <text evidence="1">The sequence shown here is derived from an EMBL/GenBank/DDBJ whole genome shotgun (WGS) entry which is preliminary data.</text>
</comment>
<name>A0A3E4ZEI8_9BACT</name>
<organism evidence="1 2">
    <name type="scientific">Parabacteroides merdae</name>
    <dbReference type="NCBI Taxonomy" id="46503"/>
    <lineage>
        <taxon>Bacteria</taxon>
        <taxon>Pseudomonadati</taxon>
        <taxon>Bacteroidota</taxon>
        <taxon>Bacteroidia</taxon>
        <taxon>Bacteroidales</taxon>
        <taxon>Tannerellaceae</taxon>
        <taxon>Parabacteroides</taxon>
    </lineage>
</organism>
<evidence type="ECO:0000313" key="2">
    <source>
        <dbReference type="Proteomes" id="UP000286260"/>
    </source>
</evidence>
<sequence length="63" mass="7084">MIVTVLNYHSSIITIMVKNDNVLCINCTIKTGTVREQVRNLLKRLLFSSRQAFLLSKTACKAA</sequence>
<proteinExistence type="predicted"/>
<reference evidence="1 2" key="1">
    <citation type="submission" date="2018-08" db="EMBL/GenBank/DDBJ databases">
        <title>A genome reference for cultivated species of the human gut microbiota.</title>
        <authorList>
            <person name="Zou Y."/>
            <person name="Xue W."/>
            <person name="Luo G."/>
        </authorList>
    </citation>
    <scope>NUCLEOTIDE SEQUENCE [LARGE SCALE GENOMIC DNA]</scope>
    <source>
        <strain evidence="1 2">AM34-17</strain>
    </source>
</reference>
<accession>A0A3E4ZEI8</accession>
<evidence type="ECO:0000313" key="1">
    <source>
        <dbReference type="EMBL" id="RHC88727.1"/>
    </source>
</evidence>
<dbReference type="EMBL" id="QSII01000004">
    <property type="protein sequence ID" value="RHC88727.1"/>
    <property type="molecule type" value="Genomic_DNA"/>
</dbReference>